<accession>A0A0V1MBE8</accession>
<keyword evidence="2" id="KW-1185">Reference proteome</keyword>
<comment type="caution">
    <text evidence="1">The sequence shown here is derived from an EMBL/GenBank/DDBJ whole genome shotgun (WGS) entry which is preliminary data.</text>
</comment>
<dbReference type="EMBL" id="JYDO01000142">
    <property type="protein sequence ID" value="KRZ69195.1"/>
    <property type="molecule type" value="Genomic_DNA"/>
</dbReference>
<reference evidence="1 2" key="1">
    <citation type="submission" date="2015-01" db="EMBL/GenBank/DDBJ databases">
        <title>Evolution of Trichinella species and genotypes.</title>
        <authorList>
            <person name="Korhonen P.K."/>
            <person name="Edoardo P."/>
            <person name="Giuseppe L.R."/>
            <person name="Gasser R.B."/>
        </authorList>
    </citation>
    <scope>NUCLEOTIDE SEQUENCE [LARGE SCALE GENOMIC DNA]</scope>
    <source>
        <strain evidence="1">ISS1980</strain>
    </source>
</reference>
<protein>
    <submittedName>
        <fullName evidence="1">Uncharacterized protein</fullName>
    </submittedName>
</protein>
<proteinExistence type="predicted"/>
<name>A0A0V1MBE8_9BILA</name>
<evidence type="ECO:0000313" key="1">
    <source>
        <dbReference type="EMBL" id="KRZ69195.1"/>
    </source>
</evidence>
<evidence type="ECO:0000313" key="2">
    <source>
        <dbReference type="Proteomes" id="UP000054843"/>
    </source>
</evidence>
<sequence length="130" mass="15217">MEHFKVIKINIALLFAVILLQFISNASLVPKPFHKPKKVRMPTEVKEHLKKLMENRVVQISDHDHEGDIVAETKQVLQKSHESFHHLEVTIHKLEEELEKEVFEIPKVYFCCDVKYFPSSCTDAMQSCHH</sequence>
<gene>
    <name evidence="1" type="ORF">T10_9434</name>
</gene>
<dbReference type="Proteomes" id="UP000054843">
    <property type="component" value="Unassembled WGS sequence"/>
</dbReference>
<dbReference type="AlphaFoldDB" id="A0A0V1MBE8"/>
<organism evidence="1 2">
    <name type="scientific">Trichinella papuae</name>
    <dbReference type="NCBI Taxonomy" id="268474"/>
    <lineage>
        <taxon>Eukaryota</taxon>
        <taxon>Metazoa</taxon>
        <taxon>Ecdysozoa</taxon>
        <taxon>Nematoda</taxon>
        <taxon>Enoplea</taxon>
        <taxon>Dorylaimia</taxon>
        <taxon>Trichinellida</taxon>
        <taxon>Trichinellidae</taxon>
        <taxon>Trichinella</taxon>
    </lineage>
</organism>